<reference evidence="1 2" key="1">
    <citation type="submission" date="2018-05" db="EMBL/GenBank/DDBJ databases">
        <title>The Hungate 1000. A catalogue of reference genomes from the rumen microbiome.</title>
        <authorList>
            <person name="Kelly W."/>
        </authorList>
    </citation>
    <scope>NUCLEOTIDE SEQUENCE [LARGE SCALE GENOMIC DNA]</scope>
    <source>
        <strain evidence="1 2">NLAE-zl-C242</strain>
    </source>
</reference>
<dbReference type="AlphaFoldDB" id="A0A2Y9CA15"/>
<evidence type="ECO:0000313" key="2">
    <source>
        <dbReference type="Proteomes" id="UP000245845"/>
    </source>
</evidence>
<dbReference type="Gene3D" id="3.20.20.210">
    <property type="match status" value="1"/>
</dbReference>
<comment type="caution">
    <text evidence="1">The sequence shown here is derived from an EMBL/GenBank/DDBJ whole genome shotgun (WGS) entry which is preliminary data.</text>
</comment>
<dbReference type="EMBL" id="QGDL01000006">
    <property type="protein sequence ID" value="PWJ29376.1"/>
    <property type="molecule type" value="Genomic_DNA"/>
</dbReference>
<gene>
    <name evidence="1" type="ORF">A8806_106113</name>
</gene>
<dbReference type="InterPro" id="IPR038071">
    <property type="entry name" value="UROD/MetE-like_sf"/>
</dbReference>
<evidence type="ECO:0000313" key="1">
    <source>
        <dbReference type="EMBL" id="PWJ29376.1"/>
    </source>
</evidence>
<sequence>MSVTNFYDLDLETKPDFVQCMKRIYAWYDGEIIDRVPVRFSAHNEEYDVTDIGGGWKNLRDKWFDTEYQVNRFISALDSHPWLGETFPMYYPNLGPNFFAAAITDSELEFGEVTSWGKPQILKEEDLERIAFRRGNSYYQKIIEMTKYALERCDNRFMVGYTDMHPSLDCADALRGTEDLCMDMFDEEEFVTALTEKCFQAFFPMMDEFHSLLKTKNQLSVSWMNIPSYESMHIPSCDLGAMISRDFFNQFSLPYIKKEVKHFRHNIFHLDGKGVANHVDELLKIEEIQAVQWVQGVGDDKPIMQWVDFIKKIQEAGKSIVVDLEPEGLEAFMDAMDPRGIYLCIPEKEPEQQRRIMDRLLKWK</sequence>
<proteinExistence type="predicted"/>
<name>A0A2Y9CA15_9FIRM</name>
<dbReference type="RefSeq" id="WP_181368665.1">
    <property type="nucleotide sequence ID" value="NZ_BAAACK010000026.1"/>
</dbReference>
<accession>A0A2Y9CA15</accession>
<dbReference type="Proteomes" id="UP000245845">
    <property type="component" value="Unassembled WGS sequence"/>
</dbReference>
<dbReference type="SUPFAM" id="SSF51726">
    <property type="entry name" value="UROD/MetE-like"/>
    <property type="match status" value="1"/>
</dbReference>
<keyword evidence="2" id="KW-1185">Reference proteome</keyword>
<evidence type="ECO:0008006" key="3">
    <source>
        <dbReference type="Google" id="ProtNLM"/>
    </source>
</evidence>
<protein>
    <recommendedName>
        <fullName evidence="3">Uroporphyrinogen decarboxylase (URO-D) domain-containing protein</fullName>
    </recommendedName>
</protein>
<organism evidence="1 2">
    <name type="scientific">Faecalicatena orotica</name>
    <dbReference type="NCBI Taxonomy" id="1544"/>
    <lineage>
        <taxon>Bacteria</taxon>
        <taxon>Bacillati</taxon>
        <taxon>Bacillota</taxon>
        <taxon>Clostridia</taxon>
        <taxon>Lachnospirales</taxon>
        <taxon>Lachnospiraceae</taxon>
        <taxon>Faecalicatena</taxon>
    </lineage>
</organism>